<evidence type="ECO:0000256" key="2">
    <source>
        <dbReference type="ARBA" id="ARBA00023125"/>
    </source>
</evidence>
<keyword evidence="2" id="KW-0238">DNA-binding</keyword>
<dbReference type="PANTHER" id="PTHR33164:SF94">
    <property type="entry name" value="TRANSCRIPTIONAL REGULATORY PROTEIN-RELATED"/>
    <property type="match status" value="1"/>
</dbReference>
<proteinExistence type="predicted"/>
<dbReference type="SUPFAM" id="SSF46785">
    <property type="entry name" value="Winged helix' DNA-binding domain"/>
    <property type="match status" value="1"/>
</dbReference>
<dbReference type="PANTHER" id="PTHR33164">
    <property type="entry name" value="TRANSCRIPTIONAL REGULATOR, MARR FAMILY"/>
    <property type="match status" value="1"/>
</dbReference>
<dbReference type="PROSITE" id="PS50995">
    <property type="entry name" value="HTH_MARR_2"/>
    <property type="match status" value="1"/>
</dbReference>
<dbReference type="InterPro" id="IPR036390">
    <property type="entry name" value="WH_DNA-bd_sf"/>
</dbReference>
<sequence>MTDRRREPGSRQLATMIDAARVFAGITAESIAQSGAALTLPQLRVLVLASLAEPLNATAVAAALEVHLSSASRICDRLVRGGLLARRDRPDDRRHLELTLTEEGERVLADITAHRKRVFSRILRRIDPADRALLTDALGPFIDAATEYDNRRSLMP</sequence>
<dbReference type="Pfam" id="PF01047">
    <property type="entry name" value="MarR"/>
    <property type="match status" value="1"/>
</dbReference>
<dbReference type="InterPro" id="IPR036388">
    <property type="entry name" value="WH-like_DNA-bd_sf"/>
</dbReference>
<evidence type="ECO:0000259" key="4">
    <source>
        <dbReference type="PROSITE" id="PS50995"/>
    </source>
</evidence>
<feature type="domain" description="HTH marR-type" evidence="4">
    <location>
        <begin position="6"/>
        <end position="143"/>
    </location>
</feature>
<dbReference type="PRINTS" id="PR00598">
    <property type="entry name" value="HTHMARR"/>
</dbReference>
<reference evidence="6" key="1">
    <citation type="journal article" date="2019" name="Int. J. Syst. Evol. Microbiol.">
        <title>The Global Catalogue of Microorganisms (GCM) 10K type strain sequencing project: providing services to taxonomists for standard genome sequencing and annotation.</title>
        <authorList>
            <consortium name="The Broad Institute Genomics Platform"/>
            <consortium name="The Broad Institute Genome Sequencing Center for Infectious Disease"/>
            <person name="Wu L."/>
            <person name="Ma J."/>
        </authorList>
    </citation>
    <scope>NUCLEOTIDE SEQUENCE [LARGE SCALE GENOMIC DNA]</scope>
    <source>
        <strain evidence="6">JCM 16929</strain>
    </source>
</reference>
<dbReference type="EMBL" id="BAABAB010000004">
    <property type="protein sequence ID" value="GAA3605742.1"/>
    <property type="molecule type" value="Genomic_DNA"/>
</dbReference>
<evidence type="ECO:0000313" key="5">
    <source>
        <dbReference type="EMBL" id="GAA3605742.1"/>
    </source>
</evidence>
<gene>
    <name evidence="5" type="ORF">GCM10022236_04560</name>
</gene>
<keyword evidence="3" id="KW-0804">Transcription</keyword>
<evidence type="ECO:0000313" key="6">
    <source>
        <dbReference type="Proteomes" id="UP001501490"/>
    </source>
</evidence>
<comment type="caution">
    <text evidence="5">The sequence shown here is derived from an EMBL/GenBank/DDBJ whole genome shotgun (WGS) entry which is preliminary data.</text>
</comment>
<keyword evidence="1" id="KW-0805">Transcription regulation</keyword>
<protein>
    <recommendedName>
        <fullName evidence="4">HTH marR-type domain-containing protein</fullName>
    </recommendedName>
</protein>
<dbReference type="InterPro" id="IPR000835">
    <property type="entry name" value="HTH_MarR-typ"/>
</dbReference>
<evidence type="ECO:0000256" key="3">
    <source>
        <dbReference type="ARBA" id="ARBA00023163"/>
    </source>
</evidence>
<dbReference type="Proteomes" id="UP001501490">
    <property type="component" value="Unassembled WGS sequence"/>
</dbReference>
<dbReference type="PROSITE" id="PS01117">
    <property type="entry name" value="HTH_MARR_1"/>
    <property type="match status" value="1"/>
</dbReference>
<keyword evidence="6" id="KW-1185">Reference proteome</keyword>
<dbReference type="Gene3D" id="1.10.10.10">
    <property type="entry name" value="Winged helix-like DNA-binding domain superfamily/Winged helix DNA-binding domain"/>
    <property type="match status" value="1"/>
</dbReference>
<dbReference type="RefSeq" id="WP_344801457.1">
    <property type="nucleotide sequence ID" value="NZ_BAABAB010000004.1"/>
</dbReference>
<dbReference type="InterPro" id="IPR039422">
    <property type="entry name" value="MarR/SlyA-like"/>
</dbReference>
<organism evidence="5 6">
    <name type="scientific">Microlunatus ginsengisoli</name>
    <dbReference type="NCBI Taxonomy" id="363863"/>
    <lineage>
        <taxon>Bacteria</taxon>
        <taxon>Bacillati</taxon>
        <taxon>Actinomycetota</taxon>
        <taxon>Actinomycetes</taxon>
        <taxon>Propionibacteriales</taxon>
        <taxon>Propionibacteriaceae</taxon>
        <taxon>Microlunatus</taxon>
    </lineage>
</organism>
<dbReference type="InterPro" id="IPR023187">
    <property type="entry name" value="Tscrpt_reg_MarR-type_CS"/>
</dbReference>
<accession>A0ABP6ZFU4</accession>
<dbReference type="SMART" id="SM00347">
    <property type="entry name" value="HTH_MARR"/>
    <property type="match status" value="1"/>
</dbReference>
<evidence type="ECO:0000256" key="1">
    <source>
        <dbReference type="ARBA" id="ARBA00023015"/>
    </source>
</evidence>
<name>A0ABP6ZFU4_9ACTN</name>